<feature type="region of interest" description="Disordered" evidence="1">
    <location>
        <begin position="412"/>
        <end position="432"/>
    </location>
</feature>
<keyword evidence="4" id="KW-0675">Receptor</keyword>
<feature type="region of interest" description="Disordered" evidence="1">
    <location>
        <begin position="913"/>
        <end position="939"/>
    </location>
</feature>
<protein>
    <submittedName>
        <fullName evidence="4">TonB-dependent receptor</fullName>
    </submittedName>
</protein>
<keyword evidence="2" id="KW-0732">Signal</keyword>
<dbReference type="AlphaFoldDB" id="A0A1Y4IIH7"/>
<dbReference type="InterPro" id="IPR008969">
    <property type="entry name" value="CarboxyPept-like_regulatory"/>
</dbReference>
<dbReference type="RefSeq" id="WP_087343707.1">
    <property type="nucleotide sequence ID" value="NZ_CACRUW010000001.1"/>
</dbReference>
<dbReference type="Proteomes" id="UP000195950">
    <property type="component" value="Unassembled WGS sequence"/>
</dbReference>
<sequence>MKSGKCLLMLLMILFSPMAFAQQSGVNVTGSVVEQGSDTPIEQATVRLLNVKDSAMVRGVVSARNGSFTLKNVKKGSYLLHITFIGYDPLYQPLQITGKKNPVNVGKLELSDGAIELGEAVVIGKAPEVTVRNDTVEYNADSYKVTEGSVLEDLLKKMPGVEVDSEGKITVNGKEVKKVMVDGKEFFSDDPKVASKNLPAKMIDKLQVLDKKSDMAQMTGFDDGEEETVINLTVKPGMKQGWFGNAYGGYGSKDRYEGNAMVNRFVNNDQITFMGGANNTNNMGFSDLASTMFSGMGGGGGRRGGFGAGSGITSSGNAGLNFSKEFKPDKLTLGGNTRYSHSDNDARSKSDRQNILPGDSSSYDNSEAMSRTKSDNFGVDFRLEWKPDTMTQLIFRPSFSLSHSMNDNFSDATTLDNERDTVNTNKSSNYSESNGYNLNASIDFSRKLNNKGRVFSATLSGGNSDSYSDGMNRSDIVYFNQTDALKNSIIDQRSRYDNKGFNYRAYVSWVEPIGHNNFIQATYSISQRKQEALKNVYNQDADGIYNVLDSAYSQSYRNNFISQRASLSFKSQREKFNYTIGLNLDPSYSSSENFVGDTTLSKITRKVVNLSPMAQFNYMFDKRTNLRIMYNGRTSQPSMTQLQPVADISDPTNITIGNPDLNPRYTNNVFIRFQQFTPEKQRAFMIMANGSYIINDIVSYTSYNQETGVKTTTYKNVNGNYSGNVRMMLNTPLKNKKFSINSMTMASFANSNGYINEEKNTNRNLILSERGGIDFRSSYLDLGVNGNIRYNATSNSLQKENNQNTFNYGAGGYTTIYLPLNFKIESDVNWSTNSGYGDGFKQNEVLWNASASKSFLKNNQGTLRFKIYDILQQRSNISRSVTASYIQDSEYNTLGSYFMVHFIYRFSIFKGGASASDVKTPGRSGRGRGPMGPPPGHRF</sequence>
<comment type="caution">
    <text evidence="4">The sequence shown here is derived from an EMBL/GenBank/DDBJ whole genome shotgun (WGS) entry which is preliminary data.</text>
</comment>
<dbReference type="SUPFAM" id="SSF56935">
    <property type="entry name" value="Porins"/>
    <property type="match status" value="1"/>
</dbReference>
<organism evidence="4 5">
    <name type="scientific">Parabacteroides distasonis</name>
    <dbReference type="NCBI Taxonomy" id="823"/>
    <lineage>
        <taxon>Bacteria</taxon>
        <taxon>Pseudomonadati</taxon>
        <taxon>Bacteroidota</taxon>
        <taxon>Bacteroidia</taxon>
        <taxon>Bacteroidales</taxon>
        <taxon>Tannerellaceae</taxon>
        <taxon>Parabacteroides</taxon>
    </lineage>
</organism>
<dbReference type="SUPFAM" id="SSF49464">
    <property type="entry name" value="Carboxypeptidase regulatory domain-like"/>
    <property type="match status" value="1"/>
</dbReference>
<evidence type="ECO:0000259" key="3">
    <source>
        <dbReference type="Pfam" id="PF14905"/>
    </source>
</evidence>
<accession>A0A1Y4IIH7</accession>
<name>A0A1Y4IIH7_PARDI</name>
<dbReference type="Gene3D" id="2.60.40.1120">
    <property type="entry name" value="Carboxypeptidase-like, regulatory domain"/>
    <property type="match status" value="1"/>
</dbReference>
<feature type="compositionally biased region" description="Polar residues" evidence="1">
    <location>
        <begin position="422"/>
        <end position="432"/>
    </location>
</feature>
<feature type="region of interest" description="Disordered" evidence="1">
    <location>
        <begin position="333"/>
        <end position="371"/>
    </location>
</feature>
<evidence type="ECO:0000256" key="1">
    <source>
        <dbReference type="SAM" id="MobiDB-lite"/>
    </source>
</evidence>
<dbReference type="EMBL" id="NFJX01000005">
    <property type="protein sequence ID" value="OUP20128.1"/>
    <property type="molecule type" value="Genomic_DNA"/>
</dbReference>
<reference evidence="5" key="1">
    <citation type="submission" date="2017-04" db="EMBL/GenBank/DDBJ databases">
        <title>Function of individual gut microbiota members based on whole genome sequencing of pure cultures obtained from chicken caecum.</title>
        <authorList>
            <person name="Medvecky M."/>
            <person name="Cejkova D."/>
            <person name="Polansky O."/>
            <person name="Karasova D."/>
            <person name="Kubasova T."/>
            <person name="Cizek A."/>
            <person name="Rychlik I."/>
        </authorList>
    </citation>
    <scope>NUCLEOTIDE SEQUENCE [LARGE SCALE GENOMIC DNA]</scope>
    <source>
        <strain evidence="5">An199</strain>
    </source>
</reference>
<gene>
    <name evidence="4" type="ORF">B5F32_08085</name>
</gene>
<feature type="domain" description="Outer membrane protein beta-barrel" evidence="3">
    <location>
        <begin position="446"/>
        <end position="904"/>
    </location>
</feature>
<feature type="compositionally biased region" description="Basic and acidic residues" evidence="1">
    <location>
        <begin position="340"/>
        <end position="352"/>
    </location>
</feature>
<feature type="compositionally biased region" description="Polar residues" evidence="1">
    <location>
        <begin position="359"/>
        <end position="371"/>
    </location>
</feature>
<feature type="signal peptide" evidence="2">
    <location>
        <begin position="1"/>
        <end position="21"/>
    </location>
</feature>
<evidence type="ECO:0000313" key="5">
    <source>
        <dbReference type="Proteomes" id="UP000195950"/>
    </source>
</evidence>
<proteinExistence type="predicted"/>
<dbReference type="Pfam" id="PF14905">
    <property type="entry name" value="OMP_b-brl_3"/>
    <property type="match status" value="1"/>
</dbReference>
<feature type="chain" id="PRO_5043151921" evidence="2">
    <location>
        <begin position="22"/>
        <end position="939"/>
    </location>
</feature>
<dbReference type="InterPro" id="IPR041700">
    <property type="entry name" value="OMP_b-brl_3"/>
</dbReference>
<evidence type="ECO:0000313" key="4">
    <source>
        <dbReference type="EMBL" id="OUP20128.1"/>
    </source>
</evidence>
<evidence type="ECO:0000256" key="2">
    <source>
        <dbReference type="SAM" id="SignalP"/>
    </source>
</evidence>
<dbReference type="Pfam" id="PF13620">
    <property type="entry name" value="CarboxypepD_reg"/>
    <property type="match status" value="1"/>
</dbReference>